<protein>
    <submittedName>
        <fullName evidence="1">Uncharacterized protein</fullName>
    </submittedName>
</protein>
<dbReference type="Proteomes" id="UP000000305">
    <property type="component" value="Unassembled WGS sequence"/>
</dbReference>
<accession>E9HCI9</accession>
<dbReference type="HOGENOM" id="CLU_1940241_0_0_1"/>
<evidence type="ECO:0000313" key="2">
    <source>
        <dbReference type="Proteomes" id="UP000000305"/>
    </source>
</evidence>
<evidence type="ECO:0000313" key="1">
    <source>
        <dbReference type="EMBL" id="EFX70524.1"/>
    </source>
</evidence>
<sequence>MISESIEGENEFESIVKQSLIQWVVDSNIPRCHVSNLLKILHRDANLTFLPLDSRTLLSSKRGKLQLTDTPPGKYRHFDDAAALLNVLEAMAAAGKEIPNVLYILVNIDGIPLSKSSLSDLLAIIFKDLG</sequence>
<dbReference type="KEGG" id="dpx:DAPPUDRAFT_328109"/>
<dbReference type="EMBL" id="GL732620">
    <property type="protein sequence ID" value="EFX70524.1"/>
    <property type="molecule type" value="Genomic_DNA"/>
</dbReference>
<gene>
    <name evidence="1" type="ORF">DAPPUDRAFT_328109</name>
</gene>
<keyword evidence="2" id="KW-1185">Reference proteome</keyword>
<dbReference type="PhylomeDB" id="E9HCI9"/>
<dbReference type="PANTHER" id="PTHR33053:SF9">
    <property type="entry name" value="AGAP000105-PA"/>
    <property type="match status" value="1"/>
</dbReference>
<dbReference type="AlphaFoldDB" id="E9HCI9"/>
<dbReference type="InParanoid" id="E9HCI9"/>
<dbReference type="PANTHER" id="PTHR33053">
    <property type="entry name" value="PROTEIN, PUTATIVE-RELATED"/>
    <property type="match status" value="1"/>
</dbReference>
<dbReference type="OrthoDB" id="6629909at2759"/>
<organism evidence="1 2">
    <name type="scientific">Daphnia pulex</name>
    <name type="common">Water flea</name>
    <dbReference type="NCBI Taxonomy" id="6669"/>
    <lineage>
        <taxon>Eukaryota</taxon>
        <taxon>Metazoa</taxon>
        <taxon>Ecdysozoa</taxon>
        <taxon>Arthropoda</taxon>
        <taxon>Crustacea</taxon>
        <taxon>Branchiopoda</taxon>
        <taxon>Diplostraca</taxon>
        <taxon>Cladocera</taxon>
        <taxon>Anomopoda</taxon>
        <taxon>Daphniidae</taxon>
        <taxon>Daphnia</taxon>
    </lineage>
</organism>
<proteinExistence type="predicted"/>
<name>E9HCI9_DAPPU</name>
<reference evidence="1 2" key="1">
    <citation type="journal article" date="2011" name="Science">
        <title>The ecoresponsive genome of Daphnia pulex.</title>
        <authorList>
            <person name="Colbourne J.K."/>
            <person name="Pfrender M.E."/>
            <person name="Gilbert D."/>
            <person name="Thomas W.K."/>
            <person name="Tucker A."/>
            <person name="Oakley T.H."/>
            <person name="Tokishita S."/>
            <person name="Aerts A."/>
            <person name="Arnold G.J."/>
            <person name="Basu M.K."/>
            <person name="Bauer D.J."/>
            <person name="Caceres C.E."/>
            <person name="Carmel L."/>
            <person name="Casola C."/>
            <person name="Choi J.H."/>
            <person name="Detter J.C."/>
            <person name="Dong Q."/>
            <person name="Dusheyko S."/>
            <person name="Eads B.D."/>
            <person name="Frohlich T."/>
            <person name="Geiler-Samerotte K.A."/>
            <person name="Gerlach D."/>
            <person name="Hatcher P."/>
            <person name="Jogdeo S."/>
            <person name="Krijgsveld J."/>
            <person name="Kriventseva E.V."/>
            <person name="Kultz D."/>
            <person name="Laforsch C."/>
            <person name="Lindquist E."/>
            <person name="Lopez J."/>
            <person name="Manak J.R."/>
            <person name="Muller J."/>
            <person name="Pangilinan J."/>
            <person name="Patwardhan R.P."/>
            <person name="Pitluck S."/>
            <person name="Pritham E.J."/>
            <person name="Rechtsteiner A."/>
            <person name="Rho M."/>
            <person name="Rogozin I.B."/>
            <person name="Sakarya O."/>
            <person name="Salamov A."/>
            <person name="Schaack S."/>
            <person name="Shapiro H."/>
            <person name="Shiga Y."/>
            <person name="Skalitzky C."/>
            <person name="Smith Z."/>
            <person name="Souvorov A."/>
            <person name="Sung W."/>
            <person name="Tang Z."/>
            <person name="Tsuchiya D."/>
            <person name="Tu H."/>
            <person name="Vos H."/>
            <person name="Wang M."/>
            <person name="Wolf Y.I."/>
            <person name="Yamagata H."/>
            <person name="Yamada T."/>
            <person name="Ye Y."/>
            <person name="Shaw J.R."/>
            <person name="Andrews J."/>
            <person name="Crease T.J."/>
            <person name="Tang H."/>
            <person name="Lucas S.M."/>
            <person name="Robertson H.M."/>
            <person name="Bork P."/>
            <person name="Koonin E.V."/>
            <person name="Zdobnov E.M."/>
            <person name="Grigoriev I.V."/>
            <person name="Lynch M."/>
            <person name="Boore J.L."/>
        </authorList>
    </citation>
    <scope>NUCLEOTIDE SEQUENCE [LARGE SCALE GENOMIC DNA]</scope>
</reference>